<evidence type="ECO:0000256" key="2">
    <source>
        <dbReference type="ARBA" id="ARBA00012438"/>
    </source>
</evidence>
<gene>
    <name evidence="10" type="ordered locus">Mpal_1687</name>
</gene>
<dbReference type="PROSITE" id="PS50113">
    <property type="entry name" value="PAC"/>
    <property type="match status" value="1"/>
</dbReference>
<dbReference type="InterPro" id="IPR000700">
    <property type="entry name" value="PAS-assoc_C"/>
</dbReference>
<dbReference type="eggNOG" id="arCOG06193">
    <property type="taxonomic scope" value="Archaea"/>
</dbReference>
<feature type="domain" description="Histidine kinase" evidence="7">
    <location>
        <begin position="297"/>
        <end position="395"/>
    </location>
</feature>
<evidence type="ECO:0000313" key="11">
    <source>
        <dbReference type="Proteomes" id="UP000002457"/>
    </source>
</evidence>
<dbReference type="Pfam" id="PF00989">
    <property type="entry name" value="PAS"/>
    <property type="match status" value="1"/>
</dbReference>
<dbReference type="SMART" id="SM00387">
    <property type="entry name" value="HATPase_c"/>
    <property type="match status" value="1"/>
</dbReference>
<dbReference type="PROSITE" id="PS50109">
    <property type="entry name" value="HIS_KIN"/>
    <property type="match status" value="1"/>
</dbReference>
<evidence type="ECO:0000259" key="7">
    <source>
        <dbReference type="PROSITE" id="PS50109"/>
    </source>
</evidence>
<dbReference type="InterPro" id="IPR004358">
    <property type="entry name" value="Sig_transdc_His_kin-like_C"/>
</dbReference>
<dbReference type="SUPFAM" id="SSF55785">
    <property type="entry name" value="PYP-like sensor domain (PAS domain)"/>
    <property type="match status" value="1"/>
</dbReference>
<dbReference type="HOGENOM" id="CLU_000445_114_58_2"/>
<dbReference type="InterPro" id="IPR005467">
    <property type="entry name" value="His_kinase_dom"/>
</dbReference>
<dbReference type="Gene3D" id="3.30.450.20">
    <property type="entry name" value="PAS domain"/>
    <property type="match status" value="1"/>
</dbReference>
<reference evidence="10 11" key="1">
    <citation type="journal article" date="2015" name="Genome Announc.">
        <title>Complete Genome Sequence of Methanosphaerula palustris E1-9CT, a Hydrogenotrophic Methanogen Isolated from a Minerotrophic Fen Peatland.</title>
        <authorList>
            <person name="Cadillo-Quiroz H."/>
            <person name="Browne P."/>
            <person name="Kyrpides N."/>
            <person name="Woyke T."/>
            <person name="Goodwin L."/>
            <person name="Detter C."/>
            <person name="Yavitt J.B."/>
            <person name="Zinder S.H."/>
        </authorList>
    </citation>
    <scope>NUCLEOTIDE SEQUENCE [LARGE SCALE GENOMIC DNA]</scope>
    <source>
        <strain evidence="11">ATCC BAA-1556 / DSM 19958 / E1-9c</strain>
    </source>
</reference>
<feature type="coiled-coil region" evidence="6">
    <location>
        <begin position="16"/>
        <end position="74"/>
    </location>
</feature>
<proteinExistence type="predicted"/>
<dbReference type="PRINTS" id="PR00344">
    <property type="entry name" value="BCTRLSENSOR"/>
</dbReference>
<evidence type="ECO:0000259" key="8">
    <source>
        <dbReference type="PROSITE" id="PS50112"/>
    </source>
</evidence>
<dbReference type="CDD" id="cd00075">
    <property type="entry name" value="HATPase"/>
    <property type="match status" value="1"/>
</dbReference>
<dbReference type="Gene3D" id="3.30.565.10">
    <property type="entry name" value="Histidine kinase-like ATPase, C-terminal domain"/>
    <property type="match status" value="1"/>
</dbReference>
<protein>
    <recommendedName>
        <fullName evidence="2">histidine kinase</fullName>
        <ecNumber evidence="2">2.7.13.3</ecNumber>
    </recommendedName>
</protein>
<keyword evidence="11" id="KW-1185">Reference proteome</keyword>
<dbReference type="NCBIfam" id="TIGR00229">
    <property type="entry name" value="sensory_box"/>
    <property type="match status" value="1"/>
</dbReference>
<dbReference type="EC" id="2.7.13.3" evidence="2"/>
<evidence type="ECO:0000256" key="4">
    <source>
        <dbReference type="ARBA" id="ARBA00022679"/>
    </source>
</evidence>
<dbReference type="AlphaFoldDB" id="B8GJF5"/>
<organism evidence="10 11">
    <name type="scientific">Methanosphaerula palustris (strain ATCC BAA-1556 / DSM 19958 / E1-9c)</name>
    <dbReference type="NCBI Taxonomy" id="521011"/>
    <lineage>
        <taxon>Archaea</taxon>
        <taxon>Methanobacteriati</taxon>
        <taxon>Methanobacteriota</taxon>
        <taxon>Stenosarchaea group</taxon>
        <taxon>Methanomicrobia</taxon>
        <taxon>Methanomicrobiales</taxon>
        <taxon>Methanoregulaceae</taxon>
        <taxon>Methanosphaerula</taxon>
    </lineage>
</organism>
<dbReference type="InterPro" id="IPR003594">
    <property type="entry name" value="HATPase_dom"/>
</dbReference>
<dbReference type="KEGG" id="mpl:Mpal_1687"/>
<feature type="domain" description="PAC" evidence="9">
    <location>
        <begin position="138"/>
        <end position="188"/>
    </location>
</feature>
<dbReference type="PANTHER" id="PTHR43304">
    <property type="entry name" value="PHYTOCHROME-LIKE PROTEIN CPH1"/>
    <property type="match status" value="1"/>
</dbReference>
<name>B8GJF5_METPE</name>
<evidence type="ECO:0000313" key="10">
    <source>
        <dbReference type="EMBL" id="ACL16996.1"/>
    </source>
</evidence>
<keyword evidence="6" id="KW-0175">Coiled coil</keyword>
<dbReference type="InterPro" id="IPR036890">
    <property type="entry name" value="HATPase_C_sf"/>
</dbReference>
<accession>B8GJF5</accession>
<sequence>MQIIGLGESSIRKSYYPELQEQHTELLKKNEELLAAYEELTAINEELTANYEKLSESERKLRESEERYRTIIETTDTGFVVTDDEGQVFDANTKYVHQTGHQDLAEILNRNPVEWTAAHDKEKNILAIRRCVRDGFIRNLEVDYVDSSGNLIPIEINSTCVRMGPGMRILSLCRDISDRKQDEKILELARKKLNLLNTVTFQDIQSAIFTLSAYLELTKNALTDEKAISYLEKEVSLIQVIANSIKFGRDYQDMGMKPPRWQRVNHVFLYAISHLDFLQISRHVDLEGLDIYADPLLEKVLFNLMDNVIQHGETVTEVTLKYQKRADDLVLIIEDNGIGIPLEKKSMLFERGFGKESALGLFLVREILSITGITISETGVEGMGARFEILVPANAYRFSLDYDR</sequence>
<evidence type="ECO:0000259" key="9">
    <source>
        <dbReference type="PROSITE" id="PS50113"/>
    </source>
</evidence>
<evidence type="ECO:0000256" key="6">
    <source>
        <dbReference type="SAM" id="Coils"/>
    </source>
</evidence>
<keyword evidence="3" id="KW-0597">Phosphoprotein</keyword>
<dbReference type="Proteomes" id="UP000002457">
    <property type="component" value="Chromosome"/>
</dbReference>
<dbReference type="STRING" id="521011.Mpal_1687"/>
<dbReference type="SUPFAM" id="SSF55874">
    <property type="entry name" value="ATPase domain of HSP90 chaperone/DNA topoisomerase II/histidine kinase"/>
    <property type="match status" value="1"/>
</dbReference>
<dbReference type="Pfam" id="PF02518">
    <property type="entry name" value="HATPase_c"/>
    <property type="match status" value="1"/>
</dbReference>
<dbReference type="InterPro" id="IPR013767">
    <property type="entry name" value="PAS_fold"/>
</dbReference>
<dbReference type="CDD" id="cd00130">
    <property type="entry name" value="PAS"/>
    <property type="match status" value="1"/>
</dbReference>
<evidence type="ECO:0000256" key="1">
    <source>
        <dbReference type="ARBA" id="ARBA00000085"/>
    </source>
</evidence>
<dbReference type="InterPro" id="IPR035965">
    <property type="entry name" value="PAS-like_dom_sf"/>
</dbReference>
<dbReference type="GO" id="GO:0006355">
    <property type="term" value="P:regulation of DNA-templated transcription"/>
    <property type="evidence" value="ECO:0007669"/>
    <property type="project" value="InterPro"/>
</dbReference>
<feature type="domain" description="PAS" evidence="8">
    <location>
        <begin position="64"/>
        <end position="100"/>
    </location>
</feature>
<dbReference type="PROSITE" id="PS50112">
    <property type="entry name" value="PAS"/>
    <property type="match status" value="1"/>
</dbReference>
<keyword evidence="5 10" id="KW-0418">Kinase</keyword>
<evidence type="ECO:0000256" key="3">
    <source>
        <dbReference type="ARBA" id="ARBA00022553"/>
    </source>
</evidence>
<dbReference type="InterPro" id="IPR052162">
    <property type="entry name" value="Sensor_kinase/Photoreceptor"/>
</dbReference>
<comment type="catalytic activity">
    <reaction evidence="1">
        <text>ATP + protein L-histidine = ADP + protein N-phospho-L-histidine.</text>
        <dbReference type="EC" id="2.7.13.3"/>
    </reaction>
</comment>
<evidence type="ECO:0000256" key="5">
    <source>
        <dbReference type="ARBA" id="ARBA00022777"/>
    </source>
</evidence>
<dbReference type="InterPro" id="IPR000014">
    <property type="entry name" value="PAS"/>
</dbReference>
<dbReference type="EMBL" id="CP001338">
    <property type="protein sequence ID" value="ACL16996.1"/>
    <property type="molecule type" value="Genomic_DNA"/>
</dbReference>
<keyword evidence="4" id="KW-0808">Transferase</keyword>
<dbReference type="GO" id="GO:0004673">
    <property type="term" value="F:protein histidine kinase activity"/>
    <property type="evidence" value="ECO:0007669"/>
    <property type="project" value="UniProtKB-EC"/>
</dbReference>
<dbReference type="SMART" id="SM00091">
    <property type="entry name" value="PAS"/>
    <property type="match status" value="1"/>
</dbReference>
<dbReference type="PANTHER" id="PTHR43304:SF1">
    <property type="entry name" value="PAC DOMAIN-CONTAINING PROTEIN"/>
    <property type="match status" value="1"/>
</dbReference>